<dbReference type="AlphaFoldDB" id="A0A432ZQ09"/>
<feature type="signal peptide" evidence="1">
    <location>
        <begin position="1"/>
        <end position="34"/>
    </location>
</feature>
<dbReference type="PANTHER" id="PTHR43194:SF5">
    <property type="entry name" value="PIMELOYL-[ACYL-CARRIER PROTEIN] METHYL ESTER ESTERASE"/>
    <property type="match status" value="1"/>
</dbReference>
<keyword evidence="1" id="KW-0732">Signal</keyword>
<dbReference type="Gene3D" id="3.40.50.1820">
    <property type="entry name" value="alpha/beta hydrolase"/>
    <property type="match status" value="1"/>
</dbReference>
<dbReference type="OrthoDB" id="9779853at2"/>
<evidence type="ECO:0000256" key="1">
    <source>
        <dbReference type="SAM" id="SignalP"/>
    </source>
</evidence>
<feature type="domain" description="AB hydrolase-1" evidence="2">
    <location>
        <begin position="49"/>
        <end position="294"/>
    </location>
</feature>
<dbReference type="PANTHER" id="PTHR43194">
    <property type="entry name" value="HYDROLASE ALPHA/BETA FOLD FAMILY"/>
    <property type="match status" value="1"/>
</dbReference>
<dbReference type="RefSeq" id="WP_126842139.1">
    <property type="nucleotide sequence ID" value="NZ_PIQH01000007.1"/>
</dbReference>
<evidence type="ECO:0000259" key="2">
    <source>
        <dbReference type="Pfam" id="PF12697"/>
    </source>
</evidence>
<keyword evidence="4" id="KW-1185">Reference proteome</keyword>
<proteinExistence type="predicted"/>
<dbReference type="InterPro" id="IPR000073">
    <property type="entry name" value="AB_hydrolase_1"/>
</dbReference>
<sequence length="306" mass="33904">MKTTHKQQRRARILLAIAPLFTALGLFLATQVHADDIVQVQTQGSGQDVVLIPGLMSDASVWQGTAARLAAHYKVHILSIAGFGENPANPQLQQQFLDPVTKAINRYLQQHTQRPVVVGHSLGGTLTYKLAIEHPQSLRCGVSVDGVPFLPALMMRNADVTVAMMKPQAQQMRAAFTHLSQQQLRQQAQQGVAIQATSQQDQQKVLALAEQSDPQTAGQAMYALMVNDLRDNLAAIQVPMLQMAATGGFSERAQQQHALQLYREQIAGNPNIQLLEFANARHFIMWDQPQKFVQQLNHFIKEACHE</sequence>
<reference evidence="3 4" key="1">
    <citation type="journal article" date="2011" name="Front. Microbiol.">
        <title>Genomic signatures of strain selection and enhancement in Bacillus atrophaeus var. globigii, a historical biowarfare simulant.</title>
        <authorList>
            <person name="Gibbons H.S."/>
            <person name="Broomall S.M."/>
            <person name="McNew L.A."/>
            <person name="Daligault H."/>
            <person name="Chapman C."/>
            <person name="Bruce D."/>
            <person name="Karavis M."/>
            <person name="Krepps M."/>
            <person name="McGregor P.A."/>
            <person name="Hong C."/>
            <person name="Park K.H."/>
            <person name="Akmal A."/>
            <person name="Feldman A."/>
            <person name="Lin J.S."/>
            <person name="Chang W.E."/>
            <person name="Higgs B.W."/>
            <person name="Demirev P."/>
            <person name="Lindquist J."/>
            <person name="Liem A."/>
            <person name="Fochler E."/>
            <person name="Read T.D."/>
            <person name="Tapia R."/>
            <person name="Johnson S."/>
            <person name="Bishop-Lilly K.A."/>
            <person name="Detter C."/>
            <person name="Han C."/>
            <person name="Sozhamannan S."/>
            <person name="Rosenzweig C.N."/>
            <person name="Skowronski E.W."/>
        </authorList>
    </citation>
    <scope>NUCLEOTIDE SEQUENCE [LARGE SCALE GENOMIC DNA]</scope>
    <source>
        <strain evidence="3 4">CC-PW-9</strain>
    </source>
</reference>
<comment type="caution">
    <text evidence="3">The sequence shown here is derived from an EMBL/GenBank/DDBJ whole genome shotgun (WGS) entry which is preliminary data.</text>
</comment>
<dbReference type="InterPro" id="IPR029058">
    <property type="entry name" value="AB_hydrolase_fold"/>
</dbReference>
<evidence type="ECO:0000313" key="3">
    <source>
        <dbReference type="EMBL" id="RUO79963.1"/>
    </source>
</evidence>
<dbReference type="InterPro" id="IPR050228">
    <property type="entry name" value="Carboxylesterase_BioH"/>
</dbReference>
<accession>A0A432ZQ09</accession>
<dbReference type="EMBL" id="PIQH01000007">
    <property type="protein sequence ID" value="RUO79963.1"/>
    <property type="molecule type" value="Genomic_DNA"/>
</dbReference>
<dbReference type="SUPFAM" id="SSF53474">
    <property type="entry name" value="alpha/beta-Hydrolases"/>
    <property type="match status" value="1"/>
</dbReference>
<dbReference type="GO" id="GO:0016787">
    <property type="term" value="F:hydrolase activity"/>
    <property type="evidence" value="ECO:0007669"/>
    <property type="project" value="UniProtKB-KW"/>
</dbReference>
<gene>
    <name evidence="3" type="ORF">CWI84_08360</name>
</gene>
<name>A0A432ZQ09_9GAMM</name>
<protein>
    <submittedName>
        <fullName evidence="3">Alpha/beta hydrolase</fullName>
    </submittedName>
</protein>
<evidence type="ECO:0000313" key="4">
    <source>
        <dbReference type="Proteomes" id="UP000287996"/>
    </source>
</evidence>
<keyword evidence="3" id="KW-0378">Hydrolase</keyword>
<organism evidence="3 4">
    <name type="scientific">Idiomarina tyrosinivorans</name>
    <dbReference type="NCBI Taxonomy" id="1445662"/>
    <lineage>
        <taxon>Bacteria</taxon>
        <taxon>Pseudomonadati</taxon>
        <taxon>Pseudomonadota</taxon>
        <taxon>Gammaproteobacteria</taxon>
        <taxon>Alteromonadales</taxon>
        <taxon>Idiomarinaceae</taxon>
        <taxon>Idiomarina</taxon>
    </lineage>
</organism>
<dbReference type="Proteomes" id="UP000287996">
    <property type="component" value="Unassembled WGS sequence"/>
</dbReference>
<dbReference type="Pfam" id="PF12697">
    <property type="entry name" value="Abhydrolase_6"/>
    <property type="match status" value="1"/>
</dbReference>
<feature type="chain" id="PRO_5019162280" evidence="1">
    <location>
        <begin position="35"/>
        <end position="306"/>
    </location>
</feature>